<feature type="transmembrane region" description="Helical" evidence="1">
    <location>
        <begin position="468"/>
        <end position="487"/>
    </location>
</feature>
<dbReference type="Pfam" id="PF20155">
    <property type="entry name" value="TMP_3"/>
    <property type="match status" value="1"/>
</dbReference>
<reference evidence="3" key="1">
    <citation type="submission" date="2021-04" db="EMBL/GenBank/DDBJ databases">
        <title>Microbacterium tenobrionis sp. nov. and Microbacterium allomyrinae sp. nov., isolated from larvae of Tenobrio molitor and Allomyrina dichotoma, respectively.</title>
        <authorList>
            <person name="Lee S.D."/>
        </authorList>
    </citation>
    <scope>NUCLEOTIDE SEQUENCE</scope>
    <source>
        <strain evidence="3">BWT-G7</strain>
    </source>
</reference>
<keyword evidence="4" id="KW-1185">Reference proteome</keyword>
<gene>
    <name evidence="3" type="ORF">KEC57_06505</name>
</gene>
<dbReference type="NCBIfam" id="TIGR02675">
    <property type="entry name" value="tape_meas_nterm"/>
    <property type="match status" value="1"/>
</dbReference>
<feature type="domain" description="Tape measure protein N-terminal" evidence="2">
    <location>
        <begin position="85"/>
        <end position="264"/>
    </location>
</feature>
<dbReference type="RefSeq" id="WP_229383766.1">
    <property type="nucleotide sequence ID" value="NZ_JAGTTN010000002.1"/>
</dbReference>
<proteinExistence type="predicted"/>
<evidence type="ECO:0000313" key="3">
    <source>
        <dbReference type="EMBL" id="MCC2031834.1"/>
    </source>
</evidence>
<feature type="transmembrane region" description="Helical" evidence="1">
    <location>
        <begin position="343"/>
        <end position="369"/>
    </location>
</feature>
<evidence type="ECO:0000259" key="2">
    <source>
        <dbReference type="Pfam" id="PF20155"/>
    </source>
</evidence>
<organism evidence="3 4">
    <name type="scientific">Microbacterium allomyrinae</name>
    <dbReference type="NCBI Taxonomy" id="2830666"/>
    <lineage>
        <taxon>Bacteria</taxon>
        <taxon>Bacillati</taxon>
        <taxon>Actinomycetota</taxon>
        <taxon>Actinomycetes</taxon>
        <taxon>Micrococcales</taxon>
        <taxon>Microbacteriaceae</taxon>
        <taxon>Microbacterium</taxon>
    </lineage>
</organism>
<feature type="transmembrane region" description="Helical" evidence="1">
    <location>
        <begin position="437"/>
        <end position="461"/>
    </location>
</feature>
<dbReference type="AlphaFoldDB" id="A0A9X1LTM5"/>
<dbReference type="EMBL" id="JAGTTN010000002">
    <property type="protein sequence ID" value="MCC2031834.1"/>
    <property type="molecule type" value="Genomic_DNA"/>
</dbReference>
<evidence type="ECO:0000256" key="1">
    <source>
        <dbReference type="SAM" id="Phobius"/>
    </source>
</evidence>
<comment type="caution">
    <text evidence="3">The sequence shown here is derived from an EMBL/GenBank/DDBJ whole genome shotgun (WGS) entry which is preliminary data.</text>
</comment>
<feature type="transmembrane region" description="Helical" evidence="1">
    <location>
        <begin position="404"/>
        <end position="431"/>
    </location>
</feature>
<keyword evidence="1" id="KW-0472">Membrane</keyword>
<feature type="transmembrane region" description="Helical" evidence="1">
    <location>
        <begin position="381"/>
        <end position="397"/>
    </location>
</feature>
<sequence>MANPFEIAKAYVALSVRMRGVQRDIEVELGKADVAGVGDDLGKRTGRGFSTGFAAVAGAVGGIVATIAQNALQSIGDVVGEARIASDATQKFAQTLGFAGVDDRAIKTLSKSTRAYADQTVYDLTTIQNTTAQLASNGIKDYDQLAEAGGNLNAVAGGNAETFKSVGMVLTQTAGQGKLTTENWNQLADAIPGASGKLQEALQQAGAYTGNFRDAMEKGEISAEEFNAAIMTLGNQPIAVEAAKSVETMEGSWGNLQATIVGGLSDVITWAKPALTGFVNGFAEVFKGLFATVGEVGNFVRDNMTWIGPLAVGIGAIAAAWLVWNGSIAAWQTITKIGIAVQAAFNAVMAVNPITLVIMAIVGLVAALVWFFTQTELGQQVWQNVTTAIAAAVTWLWESVLQPVFTAIGVVFTWIYENIILPIGTLIVNYFRFWGAIALWLWGNVLQPVFAAIGAVFQWVWRSVVEPIVGYITLALQGLGVVFRWLYDNIVKPVWDGIASAIAVAWSWIDQNVFTPFKFGIDLIGQAFEKVADGIGIAWAGIKQAAAVPINFVLDTVWNNGLRSFWNDLVDGLGLDDMKLPKASLVKFANGGVLPGWTPGRDVHRFFSPTAGYLDLSGGEAIMRPEFTRAVGGQAGVDALNAAARRGQIGDGFGDIAGDVWENVQRAAAVAWEFLSNPAAAIQKHVIDGIIRPLTADQNVFGQAVGGLAANTVKGMADLFKAAAPPAPGGKGMGWEAMWDIVRGRFPDATLNSALRPGAVTVNGGRSYHSLGRAIDLPPQMEIFNWLKTAFPNSSELIYSPAGARQLLNGKEHLWDGAVRAQHFNHVHWAMANGGVVPKLYDQGGWIPHGGMALNLSGRPEAVLTPDESQALKNGTGAALVIEGDVHVRDLDELFQKAETSKRRAYARAGVF</sequence>
<protein>
    <submittedName>
        <fullName evidence="3">Tape measure protein</fullName>
    </submittedName>
</protein>
<dbReference type="InterPro" id="IPR013491">
    <property type="entry name" value="Tape_meas_N"/>
</dbReference>
<keyword evidence="1" id="KW-0812">Transmembrane</keyword>
<feature type="transmembrane region" description="Helical" evidence="1">
    <location>
        <begin position="306"/>
        <end position="331"/>
    </location>
</feature>
<name>A0A9X1LTM5_9MICO</name>
<keyword evidence="1" id="KW-1133">Transmembrane helix</keyword>
<accession>A0A9X1LTM5</accession>
<evidence type="ECO:0000313" key="4">
    <source>
        <dbReference type="Proteomes" id="UP001139354"/>
    </source>
</evidence>
<dbReference type="Proteomes" id="UP001139354">
    <property type="component" value="Unassembled WGS sequence"/>
</dbReference>